<sequence length="734" mass="83144">MPNLYKINTSYLYAKLTSNKLIALSESDSFLLEREIFCDILTEFANVSFNIEEIVSRLSNIHPPALILRAFNKLVSSSLVISLNREHNIPIHTDITFLVNHTPTSLKDKVKLIELEKNCTIHPLLIQHGFKLSNNTDFSIVVVNDYLDPKLVQINQTQLKNQSPWLLFKPFGNQVRIGPLFVPGNNTLCWQCLAYRLKMHQPFAYLVDNASKVIKRAKPLATEESLTIAVRQLKKVLAEIDLKDGSHLSSILCLNLVEGKLESHNAYKRPQCPECGMPYKIDYSNLQINNESTISDCSGGYRSTSPELTYNKYQYLIDPITGIIPALRHYSNANTAPLFNYSSGRNLALQSKNLFWLNNHLRSCSGGKGKSTQQAKAGALCEAIERYSMMYHEQQPCKVASLVELGNIAIHPNSCMNFSEQQFANRESINQQCSSFYSLVPIKFDSHQQLDWASVYSLINKEIKYLPSAYCYAQYPHEDESALIAYPDSNGCAAGNTYAEAILQGSLELIERDAAAIWWYNKILRPEVDLHNIGNDYIATLLDFYRSKERSLFVLDITTDLGIPAFVAVSYNLSNNKEIIYGFGCHLNTLIAVERSIIELNQLLPILLDKKLDQLDHQLNDWLTLQSIDDHPYLLPSNSNKINPLNHYPDDHPTTISSAVNKITDHFAKAEIDLFMLDLTQPDIGMPVVKTIAPGLRHFWRRTGPGRLYTVPVKMGWLDSAYNEDELNPYSIVI</sequence>
<dbReference type="Gene3D" id="3.30.1330.230">
    <property type="match status" value="1"/>
</dbReference>
<protein>
    <submittedName>
        <fullName evidence="2">TOMM leader peptide-binding protein</fullName>
    </submittedName>
</protein>
<feature type="domain" description="YcaO" evidence="1">
    <location>
        <begin position="367"/>
        <end position="734"/>
    </location>
</feature>
<gene>
    <name evidence="2" type="ORF">H0A36_13050</name>
</gene>
<keyword evidence="3" id="KW-1185">Reference proteome</keyword>
<dbReference type="PANTHER" id="PTHR37809:SF1">
    <property type="entry name" value="RIBOSOMAL PROTEIN S12 METHYLTHIOTRANSFERASE ACCESSORY FACTOR YCAO"/>
    <property type="match status" value="1"/>
</dbReference>
<dbReference type="InterPro" id="IPR027624">
    <property type="entry name" value="TOMM_cyclo_SagD"/>
</dbReference>
<dbReference type="Gene3D" id="3.40.50.720">
    <property type="entry name" value="NAD(P)-binding Rossmann-like Domain"/>
    <property type="match status" value="1"/>
</dbReference>
<evidence type="ECO:0000313" key="3">
    <source>
        <dbReference type="Proteomes" id="UP000569732"/>
    </source>
</evidence>
<dbReference type="PROSITE" id="PS51664">
    <property type="entry name" value="YCAO"/>
    <property type="match status" value="1"/>
</dbReference>
<dbReference type="RefSeq" id="WP_180568965.1">
    <property type="nucleotide sequence ID" value="NZ_JACCKB010000019.1"/>
</dbReference>
<dbReference type="PANTHER" id="PTHR37809">
    <property type="entry name" value="RIBOSOMAL PROTEIN S12 METHYLTHIOTRANSFERASE ACCESSORY FACTOR YCAO"/>
    <property type="match status" value="1"/>
</dbReference>
<dbReference type="NCBIfam" id="TIGR00702">
    <property type="entry name" value="YcaO-type kinase domain"/>
    <property type="match status" value="1"/>
</dbReference>
<dbReference type="NCBIfam" id="TIGR03604">
    <property type="entry name" value="TOMM_cyclo_SagD"/>
    <property type="match status" value="1"/>
</dbReference>
<evidence type="ECO:0000259" key="1">
    <source>
        <dbReference type="PROSITE" id="PS51664"/>
    </source>
</evidence>
<dbReference type="Proteomes" id="UP000569732">
    <property type="component" value="Unassembled WGS sequence"/>
</dbReference>
<dbReference type="InterPro" id="IPR003776">
    <property type="entry name" value="YcaO-like_dom"/>
</dbReference>
<reference evidence="2 3" key="1">
    <citation type="submission" date="2020-07" db="EMBL/GenBank/DDBJ databases">
        <title>Endozoicomonas sp. nov., isolated from sediment.</title>
        <authorList>
            <person name="Gu T."/>
        </authorList>
    </citation>
    <scope>NUCLEOTIDE SEQUENCE [LARGE SCALE GENOMIC DNA]</scope>
    <source>
        <strain evidence="2 3">SM1973</strain>
    </source>
</reference>
<dbReference type="InterPro" id="IPR022291">
    <property type="entry name" value="Bacteriocin_synth_cyclodeHase"/>
</dbReference>
<dbReference type="Pfam" id="PF02624">
    <property type="entry name" value="YcaO"/>
    <property type="match status" value="1"/>
</dbReference>
<comment type="caution">
    <text evidence="2">The sequence shown here is derived from an EMBL/GenBank/DDBJ whole genome shotgun (WGS) entry which is preliminary data.</text>
</comment>
<dbReference type="NCBIfam" id="TIGR03882">
    <property type="entry name" value="cyclo_dehyd_2"/>
    <property type="match status" value="1"/>
</dbReference>
<dbReference type="EMBL" id="JACCKB010000019">
    <property type="protein sequence ID" value="NYZ66942.1"/>
    <property type="molecule type" value="Genomic_DNA"/>
</dbReference>
<organism evidence="2 3">
    <name type="scientific">Spartinivicinus marinus</name>
    <dbReference type="NCBI Taxonomy" id="2994442"/>
    <lineage>
        <taxon>Bacteria</taxon>
        <taxon>Pseudomonadati</taxon>
        <taxon>Pseudomonadota</taxon>
        <taxon>Gammaproteobacteria</taxon>
        <taxon>Oceanospirillales</taxon>
        <taxon>Zooshikellaceae</taxon>
        <taxon>Spartinivicinus</taxon>
    </lineage>
</organism>
<evidence type="ECO:0000313" key="2">
    <source>
        <dbReference type="EMBL" id="NYZ66942.1"/>
    </source>
</evidence>
<name>A0A853I5R4_9GAMM</name>
<accession>A0A853I5R4</accession>
<dbReference type="Gene3D" id="3.30.160.660">
    <property type="match status" value="1"/>
</dbReference>
<dbReference type="AlphaFoldDB" id="A0A853I5R4"/>
<dbReference type="Gene3D" id="3.30.40.250">
    <property type="match status" value="1"/>
</dbReference>
<proteinExistence type="predicted"/>